<keyword evidence="2" id="KW-1185">Reference proteome</keyword>
<evidence type="ECO:0000313" key="1">
    <source>
        <dbReference type="EMBL" id="KAF0929581.1"/>
    </source>
</evidence>
<dbReference type="Proteomes" id="UP000479710">
    <property type="component" value="Unassembled WGS sequence"/>
</dbReference>
<sequence length="180" mass="19929">MLVVLGCNTMVYTKNGDSDGGPYPYLYYTGCIAYCNDSRSAQDGRCAGAGCCHVDIPGGLTDNVVTFYSWTRGFQVDFSPCDYSFLVDKDQYEFRRTDLRMEQNRTMPVWLDWAIRDGNASSCPTPDSHKKPPGYACVSANSQCVNSTNGPGYYCKCSSGYEGNPYDDDPEKGCKGMIIY</sequence>
<reference evidence="1 2" key="1">
    <citation type="submission" date="2019-11" db="EMBL/GenBank/DDBJ databases">
        <title>Whole genome sequence of Oryza granulata.</title>
        <authorList>
            <person name="Li W."/>
        </authorList>
    </citation>
    <scope>NUCLEOTIDE SEQUENCE [LARGE SCALE GENOMIC DNA]</scope>
    <source>
        <strain evidence="2">cv. Menghai</strain>
        <tissue evidence="1">Leaf</tissue>
    </source>
</reference>
<gene>
    <name evidence="1" type="ORF">E2562_022403</name>
</gene>
<evidence type="ECO:0008006" key="3">
    <source>
        <dbReference type="Google" id="ProtNLM"/>
    </source>
</evidence>
<name>A0A6G1EY95_9ORYZ</name>
<comment type="caution">
    <text evidence="1">The sequence shown here is derived from an EMBL/GenBank/DDBJ whole genome shotgun (WGS) entry which is preliminary data.</text>
</comment>
<proteinExistence type="predicted"/>
<dbReference type="OrthoDB" id="4062651at2759"/>
<organism evidence="1 2">
    <name type="scientific">Oryza meyeriana var. granulata</name>
    <dbReference type="NCBI Taxonomy" id="110450"/>
    <lineage>
        <taxon>Eukaryota</taxon>
        <taxon>Viridiplantae</taxon>
        <taxon>Streptophyta</taxon>
        <taxon>Embryophyta</taxon>
        <taxon>Tracheophyta</taxon>
        <taxon>Spermatophyta</taxon>
        <taxon>Magnoliopsida</taxon>
        <taxon>Liliopsida</taxon>
        <taxon>Poales</taxon>
        <taxon>Poaceae</taxon>
        <taxon>BOP clade</taxon>
        <taxon>Oryzoideae</taxon>
        <taxon>Oryzeae</taxon>
        <taxon>Oryzinae</taxon>
        <taxon>Oryza</taxon>
        <taxon>Oryza meyeriana</taxon>
    </lineage>
</organism>
<evidence type="ECO:0000313" key="2">
    <source>
        <dbReference type="Proteomes" id="UP000479710"/>
    </source>
</evidence>
<accession>A0A6G1EY95</accession>
<protein>
    <recommendedName>
        <fullName evidence="3">EGF-like domain-containing protein</fullName>
    </recommendedName>
</protein>
<dbReference type="AlphaFoldDB" id="A0A6G1EY95"/>
<dbReference type="EMBL" id="SPHZ02000002">
    <property type="protein sequence ID" value="KAF0929581.1"/>
    <property type="molecule type" value="Genomic_DNA"/>
</dbReference>
<dbReference type="PANTHER" id="PTHR33491">
    <property type="entry name" value="OSJNBA0016N04.9 PROTEIN"/>
    <property type="match status" value="1"/>
</dbReference>